<reference evidence="2" key="1">
    <citation type="submission" date="2016-09" db="EMBL/GenBank/DDBJ databases">
        <title>Draft genome of thermotolerant cyanobacterium Desertifilum sp. strain IPPAS B-1220.</title>
        <authorList>
            <person name="Sinetova M.A."/>
            <person name="Bolakhan K."/>
            <person name="Zayadan B.K."/>
            <person name="Mironov K.S."/>
            <person name="Ustinova V."/>
            <person name="Kupriyanova E.V."/>
            <person name="Sidorov R.A."/>
            <person name="Skrypnik A.N."/>
            <person name="Gogoleva N.E."/>
            <person name="Gogolev Y.V."/>
            <person name="Los D.A."/>
        </authorList>
    </citation>
    <scope>NUCLEOTIDE SEQUENCE [LARGE SCALE GENOMIC DNA]</scope>
    <source>
        <strain evidence="2">IPPAS B-1220</strain>
    </source>
</reference>
<dbReference type="PROSITE" id="PS51664">
    <property type="entry name" value="YCAO"/>
    <property type="match status" value="1"/>
</dbReference>
<sequence length="383" mass="42975">MLKKAYFKGTHRLIDPAKTLSDISLILKEVGIARCANITGLDRIGIPVCVAIKPNGRMVQVHNGKGLNVVAAKVSALMEAIEIFHYENPLSSFEFGSWKALKDSGETVISPDRLPLYFAERFFSCDLKIDWVRGENLLTGECVWLPASAVYLCPRSLYHYSSNGLASGNHLLEATLHAIYELIERDAIANLSIQGRLTLQRCHIIALDTIADPNVRELIARIENANFKLVLIWVKSCIDIHTFWAVLLDRQPLTPTIMVNMGYGTHLDLSVAATRAITEAAQSRLTFIYGVSEELVEPLKSDRTQTYYKIYDYFDRLQATAPWQAFKTVQSDNLQEDYTEVLEKLALAGIQEIFRANLTQNALNIPVVKVFIPSLNYNPLLTS</sequence>
<dbReference type="Gene3D" id="3.30.1330.230">
    <property type="match status" value="1"/>
</dbReference>
<dbReference type="Gene3D" id="3.30.160.660">
    <property type="match status" value="1"/>
</dbReference>
<dbReference type="AlphaFoldDB" id="A0A1E5QEB8"/>
<dbReference type="OrthoDB" id="2379922at2"/>
<dbReference type="STRING" id="1781255.BH720_22175"/>
<feature type="domain" description="YcaO" evidence="1">
    <location>
        <begin position="64"/>
        <end position="383"/>
    </location>
</feature>
<dbReference type="NCBIfam" id="TIGR00702">
    <property type="entry name" value="YcaO-type kinase domain"/>
    <property type="match status" value="1"/>
</dbReference>
<dbReference type="InterPro" id="IPR003776">
    <property type="entry name" value="YcaO-like_dom"/>
</dbReference>
<evidence type="ECO:0000259" key="1">
    <source>
        <dbReference type="PROSITE" id="PS51664"/>
    </source>
</evidence>
<gene>
    <name evidence="2" type="ORF">BH720_22175</name>
</gene>
<dbReference type="PANTHER" id="PTHR37809">
    <property type="entry name" value="RIBOSOMAL PROTEIN S12 METHYLTHIOTRANSFERASE ACCESSORY FACTOR YCAO"/>
    <property type="match status" value="1"/>
</dbReference>
<dbReference type="EMBL" id="MJGC01000104">
    <property type="protein sequence ID" value="OEJ72977.1"/>
    <property type="molecule type" value="Genomic_DNA"/>
</dbReference>
<dbReference type="RefSeq" id="WP_069969405.1">
    <property type="nucleotide sequence ID" value="NZ_CM124774.1"/>
</dbReference>
<organism evidence="2">
    <name type="scientific">Desertifilum tharense IPPAS B-1220</name>
    <dbReference type="NCBI Taxonomy" id="1781255"/>
    <lineage>
        <taxon>Bacteria</taxon>
        <taxon>Bacillati</taxon>
        <taxon>Cyanobacteriota</taxon>
        <taxon>Cyanophyceae</taxon>
        <taxon>Desertifilales</taxon>
        <taxon>Desertifilaceae</taxon>
        <taxon>Desertifilum</taxon>
    </lineage>
</organism>
<dbReference type="Pfam" id="PF02624">
    <property type="entry name" value="YcaO"/>
    <property type="match status" value="1"/>
</dbReference>
<dbReference type="Gene3D" id="3.30.40.250">
    <property type="match status" value="1"/>
</dbReference>
<name>A0A1E5QEB8_9CYAN</name>
<evidence type="ECO:0000313" key="2">
    <source>
        <dbReference type="EMBL" id="OEJ72977.1"/>
    </source>
</evidence>
<accession>A0A1E5QEB8</accession>
<proteinExistence type="predicted"/>
<comment type="caution">
    <text evidence="2">The sequence shown here is derived from an EMBL/GenBank/DDBJ whole genome shotgun (WGS) entry which is preliminary data.</text>
</comment>
<dbReference type="PANTHER" id="PTHR37809:SF1">
    <property type="entry name" value="RIBOSOMAL PROTEIN S12 METHYLTHIOTRANSFERASE ACCESSORY FACTOR YCAO"/>
    <property type="match status" value="1"/>
</dbReference>
<protein>
    <recommendedName>
        <fullName evidence="1">YcaO domain-containing protein</fullName>
    </recommendedName>
</protein>